<evidence type="ECO:0000313" key="3">
    <source>
        <dbReference type="EMBL" id="MFC0534084.1"/>
    </source>
</evidence>
<accession>A0ABV6MHK1</accession>
<keyword evidence="4" id="KW-1185">Reference proteome</keyword>
<dbReference type="Proteomes" id="UP001589867">
    <property type="component" value="Unassembled WGS sequence"/>
</dbReference>
<protein>
    <submittedName>
        <fullName evidence="3">LuxR C-terminal-related transcriptional regulator</fullName>
    </submittedName>
</protein>
<dbReference type="InterPro" id="IPR000792">
    <property type="entry name" value="Tscrpt_reg_LuxR_C"/>
</dbReference>
<sequence length="69" mass="7618">MSGPEGPSITERDLTLLRLLGEGLSTLTIARRTEMSERTVRRRLRAICDELGVEAPISAVVWAVRKGLL</sequence>
<dbReference type="PRINTS" id="PR00038">
    <property type="entry name" value="HTHLUXR"/>
</dbReference>
<name>A0ABV6MHK1_9ACTN</name>
<dbReference type="RefSeq" id="WP_377262472.1">
    <property type="nucleotide sequence ID" value="NZ_JBHLUH010000100.1"/>
</dbReference>
<evidence type="ECO:0000313" key="4">
    <source>
        <dbReference type="Proteomes" id="UP001589867"/>
    </source>
</evidence>
<dbReference type="InterPro" id="IPR039420">
    <property type="entry name" value="WalR-like"/>
</dbReference>
<proteinExistence type="predicted"/>
<dbReference type="SUPFAM" id="SSF46894">
    <property type="entry name" value="C-terminal effector domain of the bipartite response regulators"/>
    <property type="match status" value="1"/>
</dbReference>
<dbReference type="EMBL" id="JBHLUH010000100">
    <property type="protein sequence ID" value="MFC0534084.1"/>
    <property type="molecule type" value="Genomic_DNA"/>
</dbReference>
<keyword evidence="1" id="KW-0238">DNA-binding</keyword>
<dbReference type="Gene3D" id="1.10.10.10">
    <property type="entry name" value="Winged helix-like DNA-binding domain superfamily/Winged helix DNA-binding domain"/>
    <property type="match status" value="1"/>
</dbReference>
<dbReference type="SMART" id="SM00421">
    <property type="entry name" value="HTH_LUXR"/>
    <property type="match status" value="1"/>
</dbReference>
<dbReference type="PANTHER" id="PTHR43214">
    <property type="entry name" value="TWO-COMPONENT RESPONSE REGULATOR"/>
    <property type="match status" value="1"/>
</dbReference>
<comment type="caution">
    <text evidence="3">The sequence shown here is derived from an EMBL/GenBank/DDBJ whole genome shotgun (WGS) entry which is preliminary data.</text>
</comment>
<evidence type="ECO:0000256" key="1">
    <source>
        <dbReference type="ARBA" id="ARBA00023125"/>
    </source>
</evidence>
<dbReference type="InterPro" id="IPR036388">
    <property type="entry name" value="WH-like_DNA-bd_sf"/>
</dbReference>
<dbReference type="Pfam" id="PF00196">
    <property type="entry name" value="GerE"/>
    <property type="match status" value="1"/>
</dbReference>
<reference evidence="3 4" key="1">
    <citation type="submission" date="2024-09" db="EMBL/GenBank/DDBJ databases">
        <authorList>
            <person name="Sun Q."/>
            <person name="Mori K."/>
        </authorList>
    </citation>
    <scope>NUCLEOTIDE SEQUENCE [LARGE SCALE GENOMIC DNA]</scope>
    <source>
        <strain evidence="3 4">TBRC 3947</strain>
    </source>
</reference>
<dbReference type="InterPro" id="IPR016032">
    <property type="entry name" value="Sig_transdc_resp-reg_C-effctor"/>
</dbReference>
<feature type="domain" description="HTH luxR-type" evidence="2">
    <location>
        <begin position="6"/>
        <end position="63"/>
    </location>
</feature>
<organism evidence="3 4">
    <name type="scientific">Phytohabitans kaempferiae</name>
    <dbReference type="NCBI Taxonomy" id="1620943"/>
    <lineage>
        <taxon>Bacteria</taxon>
        <taxon>Bacillati</taxon>
        <taxon>Actinomycetota</taxon>
        <taxon>Actinomycetes</taxon>
        <taxon>Micromonosporales</taxon>
        <taxon>Micromonosporaceae</taxon>
    </lineage>
</organism>
<gene>
    <name evidence="3" type="ORF">ACFFIA_41455</name>
</gene>
<evidence type="ECO:0000259" key="2">
    <source>
        <dbReference type="SMART" id="SM00421"/>
    </source>
</evidence>